<sequence>MTLRDVARASGVSPAAVSKVVRGAYGVSEQMRQRVNAAIEELGYRPSIAARAMRGSSSTIGVELASLGNPFFAPVLDAVMSVVDDSRYQVMVAPSQSPEREGQRSLETLSDHNVAGVIAVSPVIDQAWLEEYARAMPLVILGRDLASDAFDVVSGDDADGTRQVMAHLFERGHRRIAHLTRSEQVTDPASGSPHARRLAGYLRAMDVAGLEARVSRSGPREEDAFAVGVDLLRGGERPTAVFAANDALAFGMLRAVDHLGLTTRDVAVVGYDDVPLARQPGVSLTSVNQNGEQMGRRAAELLLSRLDGRTDPVREVVPVRLEARGSTA</sequence>
<dbReference type="EMBL" id="BMMQ01000004">
    <property type="protein sequence ID" value="GGO63356.1"/>
    <property type="molecule type" value="Genomic_DNA"/>
</dbReference>
<evidence type="ECO:0000256" key="3">
    <source>
        <dbReference type="ARBA" id="ARBA00023163"/>
    </source>
</evidence>
<evidence type="ECO:0000313" key="6">
    <source>
        <dbReference type="Proteomes" id="UP000638043"/>
    </source>
</evidence>
<organism evidence="5 6">
    <name type="scientific">Microbacterium nanhaiense</name>
    <dbReference type="NCBI Taxonomy" id="1301026"/>
    <lineage>
        <taxon>Bacteria</taxon>
        <taxon>Bacillati</taxon>
        <taxon>Actinomycetota</taxon>
        <taxon>Actinomycetes</taxon>
        <taxon>Micrococcales</taxon>
        <taxon>Microbacteriaceae</taxon>
        <taxon>Microbacterium</taxon>
    </lineage>
</organism>
<dbReference type="Gene3D" id="1.10.260.40">
    <property type="entry name" value="lambda repressor-like DNA-binding domains"/>
    <property type="match status" value="1"/>
</dbReference>
<keyword evidence="2" id="KW-0238">DNA-binding</keyword>
<dbReference type="InterPro" id="IPR028082">
    <property type="entry name" value="Peripla_BP_I"/>
</dbReference>
<accession>A0ABQ2N1F4</accession>
<dbReference type="SUPFAM" id="SSF47413">
    <property type="entry name" value="lambda repressor-like DNA-binding domains"/>
    <property type="match status" value="1"/>
</dbReference>
<dbReference type="PROSITE" id="PS50932">
    <property type="entry name" value="HTH_LACI_2"/>
    <property type="match status" value="1"/>
</dbReference>
<feature type="domain" description="HTH lacI-type" evidence="4">
    <location>
        <begin position="1"/>
        <end position="55"/>
    </location>
</feature>
<reference evidence="6" key="1">
    <citation type="journal article" date="2019" name="Int. J. Syst. Evol. Microbiol.">
        <title>The Global Catalogue of Microorganisms (GCM) 10K type strain sequencing project: providing services to taxonomists for standard genome sequencing and annotation.</title>
        <authorList>
            <consortium name="The Broad Institute Genomics Platform"/>
            <consortium name="The Broad Institute Genome Sequencing Center for Infectious Disease"/>
            <person name="Wu L."/>
            <person name="Ma J."/>
        </authorList>
    </citation>
    <scope>NUCLEOTIDE SEQUENCE [LARGE SCALE GENOMIC DNA]</scope>
    <source>
        <strain evidence="6">CGMCC 4.7181</strain>
    </source>
</reference>
<name>A0ABQ2N1F4_9MICO</name>
<dbReference type="Pfam" id="PF00356">
    <property type="entry name" value="LacI"/>
    <property type="match status" value="1"/>
</dbReference>
<dbReference type="Pfam" id="PF13377">
    <property type="entry name" value="Peripla_BP_3"/>
    <property type="match status" value="1"/>
</dbReference>
<dbReference type="InterPro" id="IPR010982">
    <property type="entry name" value="Lambda_DNA-bd_dom_sf"/>
</dbReference>
<evidence type="ECO:0000313" key="5">
    <source>
        <dbReference type="EMBL" id="GGO63356.1"/>
    </source>
</evidence>
<comment type="caution">
    <text evidence="5">The sequence shown here is derived from an EMBL/GenBank/DDBJ whole genome shotgun (WGS) entry which is preliminary data.</text>
</comment>
<dbReference type="InterPro" id="IPR046335">
    <property type="entry name" value="LacI/GalR-like_sensor"/>
</dbReference>
<dbReference type="SMART" id="SM00354">
    <property type="entry name" value="HTH_LACI"/>
    <property type="match status" value="1"/>
</dbReference>
<dbReference type="PANTHER" id="PTHR30146">
    <property type="entry name" value="LACI-RELATED TRANSCRIPTIONAL REPRESSOR"/>
    <property type="match status" value="1"/>
</dbReference>
<dbReference type="PANTHER" id="PTHR30146:SF153">
    <property type="entry name" value="LACTOSE OPERON REPRESSOR"/>
    <property type="match status" value="1"/>
</dbReference>
<dbReference type="Proteomes" id="UP000638043">
    <property type="component" value="Unassembled WGS sequence"/>
</dbReference>
<dbReference type="SUPFAM" id="SSF53822">
    <property type="entry name" value="Periplasmic binding protein-like I"/>
    <property type="match status" value="1"/>
</dbReference>
<gene>
    <name evidence="5" type="primary">lacI</name>
    <name evidence="5" type="ORF">GCM10010910_15720</name>
</gene>
<dbReference type="CDD" id="cd01392">
    <property type="entry name" value="HTH_LacI"/>
    <property type="match status" value="1"/>
</dbReference>
<keyword evidence="1" id="KW-0805">Transcription regulation</keyword>
<evidence type="ECO:0000256" key="2">
    <source>
        <dbReference type="ARBA" id="ARBA00023125"/>
    </source>
</evidence>
<dbReference type="Gene3D" id="3.40.50.2300">
    <property type="match status" value="2"/>
</dbReference>
<evidence type="ECO:0000259" key="4">
    <source>
        <dbReference type="PROSITE" id="PS50932"/>
    </source>
</evidence>
<dbReference type="InterPro" id="IPR000843">
    <property type="entry name" value="HTH_LacI"/>
</dbReference>
<evidence type="ECO:0000256" key="1">
    <source>
        <dbReference type="ARBA" id="ARBA00023015"/>
    </source>
</evidence>
<keyword evidence="3" id="KW-0804">Transcription</keyword>
<keyword evidence="6" id="KW-1185">Reference proteome</keyword>
<protein>
    <submittedName>
        <fullName evidence="5">LacI family transcriptional regulator</fullName>
    </submittedName>
</protein>
<dbReference type="CDD" id="cd06267">
    <property type="entry name" value="PBP1_LacI_sugar_binding-like"/>
    <property type="match status" value="1"/>
</dbReference>
<dbReference type="PROSITE" id="PS00356">
    <property type="entry name" value="HTH_LACI_1"/>
    <property type="match status" value="1"/>
</dbReference>
<proteinExistence type="predicted"/>